<keyword evidence="1" id="KW-0067">ATP-binding</keyword>
<dbReference type="AlphaFoldDB" id="A0A100YWE6"/>
<sequence>MALPDFVPLILGGDIGAYALGREFHEACGVRSICASQGPIDAITKSRIFECTSVSRLDDAEVERVVRETAAAHADQKVLLITNLESVVGCVCRLEARLPENVVTPTPSLESVEALAHKDRFIRLCRERNLPTPATEIVDLSDGTAILPSKIAFPVVAKPSFSAEYAPFIAQGFRKVYLMHSQAELDELWEKLRSAGFAGTFLVQEFVPGDDTMNETVTVYVTHSGRISLLSGARTILNDHSPSLMGNSVAMLTQEVPELYDQVSRLLEGMDYHGYACVDVKRDPRDGRALFLEINPRVGRNSYYVSAAGENPMGHCIEELVFGREPKEVRTSREALYTLVPRGLLRRYLTDNSLYKRVENACRAGLVFDPQRYAHDKGASRMLSVSLTELNQYRKFAKYYPEQSSSSF</sequence>
<feature type="domain" description="ATP-grasp" evidence="2">
    <location>
        <begin position="122"/>
        <end position="321"/>
    </location>
</feature>
<keyword evidence="4" id="KW-1185">Reference proteome</keyword>
<dbReference type="STRING" id="1299998.AUL39_06770"/>
<evidence type="ECO:0000313" key="4">
    <source>
        <dbReference type="Proteomes" id="UP000054078"/>
    </source>
</evidence>
<dbReference type="GO" id="GO:0005524">
    <property type="term" value="F:ATP binding"/>
    <property type="evidence" value="ECO:0007669"/>
    <property type="project" value="UniProtKB-UniRule"/>
</dbReference>
<evidence type="ECO:0000259" key="2">
    <source>
        <dbReference type="PROSITE" id="PS50975"/>
    </source>
</evidence>
<dbReference type="GO" id="GO:0046872">
    <property type="term" value="F:metal ion binding"/>
    <property type="evidence" value="ECO:0007669"/>
    <property type="project" value="InterPro"/>
</dbReference>
<dbReference type="Gene3D" id="3.30.470.20">
    <property type="entry name" value="ATP-grasp fold, B domain"/>
    <property type="match status" value="1"/>
</dbReference>
<dbReference type="InterPro" id="IPR013815">
    <property type="entry name" value="ATP_grasp_subdomain_1"/>
</dbReference>
<dbReference type="OrthoDB" id="5420347at2"/>
<dbReference type="EMBL" id="LOJF01000009">
    <property type="protein sequence ID" value="KUH58667.1"/>
    <property type="molecule type" value="Genomic_DNA"/>
</dbReference>
<dbReference type="Proteomes" id="UP000054078">
    <property type="component" value="Unassembled WGS sequence"/>
</dbReference>
<accession>A0A100YWE6</accession>
<comment type="caution">
    <text evidence="3">The sequence shown here is derived from an EMBL/GenBank/DDBJ whole genome shotgun (WGS) entry which is preliminary data.</text>
</comment>
<dbReference type="InterPro" id="IPR011761">
    <property type="entry name" value="ATP-grasp"/>
</dbReference>
<evidence type="ECO:0000256" key="1">
    <source>
        <dbReference type="PROSITE-ProRule" id="PRU00409"/>
    </source>
</evidence>
<proteinExistence type="predicted"/>
<organism evidence="3 4">
    <name type="scientific">Tractidigestivibacter scatoligenes</name>
    <name type="common">Olsenella scatoligenes</name>
    <dbReference type="NCBI Taxonomy" id="1299998"/>
    <lineage>
        <taxon>Bacteria</taxon>
        <taxon>Bacillati</taxon>
        <taxon>Actinomycetota</taxon>
        <taxon>Coriobacteriia</taxon>
        <taxon>Coriobacteriales</taxon>
        <taxon>Atopobiaceae</taxon>
        <taxon>Tractidigestivibacter</taxon>
    </lineage>
</organism>
<dbReference type="InterPro" id="IPR003806">
    <property type="entry name" value="ATP-grasp_PylC-type"/>
</dbReference>
<reference evidence="3 4" key="1">
    <citation type="submission" date="2015-12" db="EMBL/GenBank/DDBJ databases">
        <title>Draft Genome Sequence of Olsenella scatoligenes SK9K4T; a Producer of 3-Methylindole- (skatole) and 4-Methylphenol- (p-cresol) Isolated from Pig Feces.</title>
        <authorList>
            <person name="Li X."/>
            <person name="Borg B."/>
            <person name="Canibe N."/>
        </authorList>
    </citation>
    <scope>NUCLEOTIDE SEQUENCE [LARGE SCALE GENOMIC DNA]</scope>
    <source>
        <strain evidence="3 4">SK9K4</strain>
    </source>
</reference>
<protein>
    <recommendedName>
        <fullName evidence="2">ATP-grasp domain-containing protein</fullName>
    </recommendedName>
</protein>
<dbReference type="SUPFAM" id="SSF56059">
    <property type="entry name" value="Glutathione synthetase ATP-binding domain-like"/>
    <property type="match status" value="1"/>
</dbReference>
<keyword evidence="1" id="KW-0547">Nucleotide-binding</keyword>
<dbReference type="PROSITE" id="PS50975">
    <property type="entry name" value="ATP_GRASP"/>
    <property type="match status" value="1"/>
</dbReference>
<dbReference type="Pfam" id="PF02655">
    <property type="entry name" value="ATP-grasp_3"/>
    <property type="match status" value="1"/>
</dbReference>
<evidence type="ECO:0000313" key="3">
    <source>
        <dbReference type="EMBL" id="KUH58667.1"/>
    </source>
</evidence>
<dbReference type="RefSeq" id="WP_059054814.1">
    <property type="nucleotide sequence ID" value="NZ_LOJF01000009.1"/>
</dbReference>
<dbReference type="Gene3D" id="3.30.1490.20">
    <property type="entry name" value="ATP-grasp fold, A domain"/>
    <property type="match status" value="1"/>
</dbReference>
<name>A0A100YWE6_TRASO</name>
<gene>
    <name evidence="3" type="ORF">AUL39_06770</name>
</gene>